<dbReference type="GO" id="GO:0016787">
    <property type="term" value="F:hydrolase activity"/>
    <property type="evidence" value="ECO:0007669"/>
    <property type="project" value="UniProtKB-KW"/>
</dbReference>
<dbReference type="OrthoDB" id="9806180at2"/>
<dbReference type="InterPro" id="IPR029058">
    <property type="entry name" value="AB_hydrolase_fold"/>
</dbReference>
<dbReference type="PROSITE" id="PS01173">
    <property type="entry name" value="LIPASE_GDXG_HIS"/>
    <property type="match status" value="1"/>
</dbReference>
<name>A0A2V4UM03_9GAMM</name>
<organism evidence="6 7">
    <name type="scientific">Psychrobacter fozii</name>
    <dbReference type="NCBI Taxonomy" id="198480"/>
    <lineage>
        <taxon>Bacteria</taxon>
        <taxon>Pseudomonadati</taxon>
        <taxon>Pseudomonadota</taxon>
        <taxon>Gammaproteobacteria</taxon>
        <taxon>Moraxellales</taxon>
        <taxon>Moraxellaceae</taxon>
        <taxon>Psychrobacter</taxon>
    </lineage>
</organism>
<evidence type="ECO:0000259" key="5">
    <source>
        <dbReference type="Pfam" id="PF07859"/>
    </source>
</evidence>
<gene>
    <name evidence="6" type="ORF">DFP82_101540</name>
</gene>
<comment type="similarity">
    <text evidence="1">Belongs to the 'GDXG' lipolytic enzyme family.</text>
</comment>
<keyword evidence="7" id="KW-1185">Reference proteome</keyword>
<keyword evidence="2" id="KW-0378">Hydrolase</keyword>
<dbReference type="SUPFAM" id="SSF53474">
    <property type="entry name" value="alpha/beta-Hydrolases"/>
    <property type="match status" value="1"/>
</dbReference>
<dbReference type="EMBL" id="QJSU01000001">
    <property type="protein sequence ID" value="PYE41217.1"/>
    <property type="molecule type" value="Genomic_DNA"/>
</dbReference>
<evidence type="ECO:0000313" key="6">
    <source>
        <dbReference type="EMBL" id="PYE41217.1"/>
    </source>
</evidence>
<protein>
    <submittedName>
        <fullName evidence="6">Acetyl esterase</fullName>
    </submittedName>
</protein>
<reference evidence="6 7" key="1">
    <citation type="submission" date="2018-06" db="EMBL/GenBank/DDBJ databases">
        <title>Genomic Encyclopedia of Type Strains, Phase III (KMG-III): the genomes of soil and plant-associated and newly described type strains.</title>
        <authorList>
            <person name="Whitman W."/>
        </authorList>
    </citation>
    <scope>NUCLEOTIDE SEQUENCE [LARGE SCALE GENOMIC DNA]</scope>
    <source>
        <strain evidence="6 7">CECT 5889</strain>
    </source>
</reference>
<sequence length="412" mass="45781">MPMLTLPVSRYRRHALHYALKSLGYLPTPLLERLNRSLNAPTMAQYPHADGHLRAIIGANRKMKRPLTVSQLTQMRKKFAVDAVSMQSPNVWQTQSNSTRVQAENPQTKSLQTKKTTNQQVHWQDKKIANADGENMQIRCYEAGQHSNPDKVVMLFIHGGGFCIGDIDTHHEFCHTVCQQTGWAVASVDYRLAPEHTAPTALRDCLAAYVWLSEHCHTMGALPSRIVLSGDSAGGCLATLVAQQVISPDEVQWQQLKIHGATDMQTIQRLSQPLAQLPLYPVIDITAEHPSWTLYGDGLFLDHNDAEVFDAAYMGHGTIPPEHGFVSVARGDSTNMCPSYIVAAELDILRDEALDYAEQLKAKGYPVKVHTVLGAPHGFIHLMSIHSGLNHEVNHIISDFAKWVHMLCQAAD</sequence>
<dbReference type="InterPro" id="IPR050300">
    <property type="entry name" value="GDXG_lipolytic_enzyme"/>
</dbReference>
<evidence type="ECO:0000256" key="4">
    <source>
        <dbReference type="SAM" id="MobiDB-lite"/>
    </source>
</evidence>
<dbReference type="InterPro" id="IPR002168">
    <property type="entry name" value="Lipase_GDXG_HIS_AS"/>
</dbReference>
<evidence type="ECO:0000256" key="3">
    <source>
        <dbReference type="PROSITE-ProRule" id="PRU10038"/>
    </source>
</evidence>
<evidence type="ECO:0000313" key="7">
    <source>
        <dbReference type="Proteomes" id="UP000247746"/>
    </source>
</evidence>
<accession>A0A2V4UM03</accession>
<dbReference type="Pfam" id="PF07859">
    <property type="entry name" value="Abhydrolase_3"/>
    <property type="match status" value="1"/>
</dbReference>
<feature type="region of interest" description="Disordered" evidence="4">
    <location>
        <begin position="94"/>
        <end position="121"/>
    </location>
</feature>
<proteinExistence type="inferred from homology"/>
<dbReference type="PROSITE" id="PS01174">
    <property type="entry name" value="LIPASE_GDXG_SER"/>
    <property type="match status" value="1"/>
</dbReference>
<dbReference type="Proteomes" id="UP000247746">
    <property type="component" value="Unassembled WGS sequence"/>
</dbReference>
<dbReference type="PANTHER" id="PTHR48081">
    <property type="entry name" value="AB HYDROLASE SUPERFAMILY PROTEIN C4A8.06C"/>
    <property type="match status" value="1"/>
</dbReference>
<dbReference type="Gene3D" id="3.40.50.1820">
    <property type="entry name" value="alpha/beta hydrolase"/>
    <property type="match status" value="1"/>
</dbReference>
<feature type="domain" description="Alpha/beta hydrolase fold-3" evidence="5">
    <location>
        <begin position="154"/>
        <end position="380"/>
    </location>
</feature>
<dbReference type="InterPro" id="IPR033140">
    <property type="entry name" value="Lipase_GDXG_put_SER_AS"/>
</dbReference>
<dbReference type="InterPro" id="IPR013094">
    <property type="entry name" value="AB_hydrolase_3"/>
</dbReference>
<evidence type="ECO:0000256" key="2">
    <source>
        <dbReference type="ARBA" id="ARBA00022801"/>
    </source>
</evidence>
<dbReference type="PANTHER" id="PTHR48081:SF8">
    <property type="entry name" value="ALPHA_BETA HYDROLASE FOLD-3 DOMAIN-CONTAINING PROTEIN-RELATED"/>
    <property type="match status" value="1"/>
</dbReference>
<comment type="caution">
    <text evidence="6">The sequence shown here is derived from an EMBL/GenBank/DDBJ whole genome shotgun (WGS) entry which is preliminary data.</text>
</comment>
<feature type="active site" evidence="3">
    <location>
        <position position="232"/>
    </location>
</feature>
<evidence type="ECO:0000256" key="1">
    <source>
        <dbReference type="ARBA" id="ARBA00010515"/>
    </source>
</evidence>
<dbReference type="AlphaFoldDB" id="A0A2V4UM03"/>